<name>A0ABQ5DWX5_9ASTR</name>
<dbReference type="EMBL" id="BQNB010015668">
    <property type="protein sequence ID" value="GJT42706.1"/>
    <property type="molecule type" value="Genomic_DNA"/>
</dbReference>
<feature type="compositionally biased region" description="Polar residues" evidence="1">
    <location>
        <begin position="46"/>
        <end position="65"/>
    </location>
</feature>
<evidence type="ECO:0008006" key="4">
    <source>
        <dbReference type="Google" id="ProtNLM"/>
    </source>
</evidence>
<evidence type="ECO:0000256" key="1">
    <source>
        <dbReference type="SAM" id="MobiDB-lite"/>
    </source>
</evidence>
<gene>
    <name evidence="2" type="ORF">Tco_0951421</name>
</gene>
<feature type="region of interest" description="Disordered" evidence="1">
    <location>
        <begin position="1"/>
        <end position="73"/>
    </location>
</feature>
<proteinExistence type="predicted"/>
<accession>A0ABQ5DWX5</accession>
<evidence type="ECO:0000313" key="2">
    <source>
        <dbReference type="EMBL" id="GJT42706.1"/>
    </source>
</evidence>
<dbReference type="Proteomes" id="UP001151760">
    <property type="component" value="Unassembled WGS sequence"/>
</dbReference>
<organism evidence="2 3">
    <name type="scientific">Tanacetum coccineum</name>
    <dbReference type="NCBI Taxonomy" id="301880"/>
    <lineage>
        <taxon>Eukaryota</taxon>
        <taxon>Viridiplantae</taxon>
        <taxon>Streptophyta</taxon>
        <taxon>Embryophyta</taxon>
        <taxon>Tracheophyta</taxon>
        <taxon>Spermatophyta</taxon>
        <taxon>Magnoliopsida</taxon>
        <taxon>eudicotyledons</taxon>
        <taxon>Gunneridae</taxon>
        <taxon>Pentapetalae</taxon>
        <taxon>asterids</taxon>
        <taxon>campanulids</taxon>
        <taxon>Asterales</taxon>
        <taxon>Asteraceae</taxon>
        <taxon>Asteroideae</taxon>
        <taxon>Anthemideae</taxon>
        <taxon>Anthemidinae</taxon>
        <taxon>Tanacetum</taxon>
    </lineage>
</organism>
<protein>
    <recommendedName>
        <fullName evidence="4">Reverse transcriptase domain-containing protein</fullName>
    </recommendedName>
</protein>
<sequence length="116" mass="12989">MTDCDAKGVTTRGGKATTLDVRDNDTSVPPKEPVVVEQEKPAGSNKDFTNDQTQITSKPVVQPSNEVKPPPIHFPKILRKEKDEAQQKKFLENLKQLHINLPFIEALAQMPKYPNL</sequence>
<reference evidence="2" key="1">
    <citation type="journal article" date="2022" name="Int. J. Mol. Sci.">
        <title>Draft Genome of Tanacetum Coccineum: Genomic Comparison of Closely Related Tanacetum-Family Plants.</title>
        <authorList>
            <person name="Yamashiro T."/>
            <person name="Shiraishi A."/>
            <person name="Nakayama K."/>
            <person name="Satake H."/>
        </authorList>
    </citation>
    <scope>NUCLEOTIDE SEQUENCE</scope>
</reference>
<reference evidence="2" key="2">
    <citation type="submission" date="2022-01" db="EMBL/GenBank/DDBJ databases">
        <authorList>
            <person name="Yamashiro T."/>
            <person name="Shiraishi A."/>
            <person name="Satake H."/>
            <person name="Nakayama K."/>
        </authorList>
    </citation>
    <scope>NUCLEOTIDE SEQUENCE</scope>
</reference>
<evidence type="ECO:0000313" key="3">
    <source>
        <dbReference type="Proteomes" id="UP001151760"/>
    </source>
</evidence>
<keyword evidence="3" id="KW-1185">Reference proteome</keyword>
<comment type="caution">
    <text evidence="2">The sequence shown here is derived from an EMBL/GenBank/DDBJ whole genome shotgun (WGS) entry which is preliminary data.</text>
</comment>